<dbReference type="EMBL" id="OX596117">
    <property type="protein sequence ID" value="CAN0494377.1"/>
    <property type="molecule type" value="Genomic_DNA"/>
</dbReference>
<reference evidence="1" key="2">
    <citation type="submission" date="2025-03" db="EMBL/GenBank/DDBJ databases">
        <authorList>
            <consortium name="ELIXIR-Norway"/>
            <consortium name="Elixir Norway"/>
        </authorList>
    </citation>
    <scope>NUCLEOTIDE SEQUENCE</scope>
</reference>
<gene>
    <name evidence="1" type="ORF">MRATA1EN22A_LOCUS21877</name>
</gene>
<proteinExistence type="predicted"/>
<accession>A0AC59ZS42</accession>
<organism evidence="1 2">
    <name type="scientific">Rangifer tarandus platyrhynchus</name>
    <name type="common">Svalbard reindeer</name>
    <dbReference type="NCBI Taxonomy" id="3082113"/>
    <lineage>
        <taxon>Eukaryota</taxon>
        <taxon>Metazoa</taxon>
        <taxon>Chordata</taxon>
        <taxon>Craniata</taxon>
        <taxon>Vertebrata</taxon>
        <taxon>Euteleostomi</taxon>
        <taxon>Mammalia</taxon>
        <taxon>Eutheria</taxon>
        <taxon>Laurasiatheria</taxon>
        <taxon>Artiodactyla</taxon>
        <taxon>Ruminantia</taxon>
        <taxon>Pecora</taxon>
        <taxon>Cervidae</taxon>
        <taxon>Odocoileinae</taxon>
        <taxon>Rangifer</taxon>
    </lineage>
</organism>
<protein>
    <submittedName>
        <fullName evidence="1">Uncharacterized protein</fullName>
    </submittedName>
</protein>
<name>A0AC59ZS42_RANTA</name>
<evidence type="ECO:0000313" key="1">
    <source>
        <dbReference type="EMBL" id="CAN0494377.1"/>
    </source>
</evidence>
<reference evidence="1" key="1">
    <citation type="submission" date="2023-05" db="EMBL/GenBank/DDBJ databases">
        <authorList>
            <consortium name="ELIXIR-Norway"/>
        </authorList>
    </citation>
    <scope>NUCLEOTIDE SEQUENCE</scope>
</reference>
<sequence>MASAPWDQEPMAGEYCPPHTSPERMVAGAQGRWHCLADIFLRGMQVTRAIQILPPTMPGKSSHACLSERGPLMGWNVTSDNRPSKLVEALSAAPADALHSDSGMHTHVRRSSPVQWPGALGV</sequence>
<dbReference type="Proteomes" id="UP001162501">
    <property type="component" value="Chromosome 33"/>
</dbReference>
<evidence type="ECO:0000313" key="2">
    <source>
        <dbReference type="Proteomes" id="UP001162501"/>
    </source>
</evidence>